<evidence type="ECO:0000256" key="12">
    <source>
        <dbReference type="ARBA" id="ARBA00022977"/>
    </source>
</evidence>
<dbReference type="OMA" id="GQTDMPI"/>
<organism evidence="19 20">
    <name type="scientific">Xylona heveae (strain CBS 132557 / TC161)</name>
    <dbReference type="NCBI Taxonomy" id="1328760"/>
    <lineage>
        <taxon>Eukaryota</taxon>
        <taxon>Fungi</taxon>
        <taxon>Dikarya</taxon>
        <taxon>Ascomycota</taxon>
        <taxon>Pezizomycotina</taxon>
        <taxon>Xylonomycetes</taxon>
        <taxon>Xylonales</taxon>
        <taxon>Xylonaceae</taxon>
        <taxon>Xylona</taxon>
    </lineage>
</organism>
<dbReference type="FunFam" id="3.40.1190.20:FF:000042">
    <property type="entry name" value="Probable thiamine biosynthetic bifunctional enzyme"/>
    <property type="match status" value="1"/>
</dbReference>
<comment type="similarity">
    <text evidence="17">In the N-terminal section; belongs to the thiamine-phosphate synthase family.</text>
</comment>
<comment type="function">
    <text evidence="3">Condenses 4-methyl-5-(beta-hydroxyethyl)thiazole monophosphate (THZ-P) and 2-methyl-4-amino-5-hydroxymethyl pyrimidine pyrophosphate (HMP-PP) to form thiamine monophosphate (TMP).</text>
</comment>
<keyword evidence="7" id="KW-0479">Metal-binding</keyword>
<evidence type="ECO:0000256" key="14">
    <source>
        <dbReference type="ARBA" id="ARBA00047851"/>
    </source>
</evidence>
<dbReference type="GO" id="GO:0009229">
    <property type="term" value="P:thiamine diphosphate biosynthetic process"/>
    <property type="evidence" value="ECO:0007669"/>
    <property type="project" value="UniProtKB-UniPathway"/>
</dbReference>
<dbReference type="InterPro" id="IPR029056">
    <property type="entry name" value="Ribokinase-like"/>
</dbReference>
<dbReference type="GO" id="GO:0000287">
    <property type="term" value="F:magnesium ion binding"/>
    <property type="evidence" value="ECO:0007669"/>
    <property type="project" value="InterPro"/>
</dbReference>
<dbReference type="Pfam" id="PF02581">
    <property type="entry name" value="TMP-TENI"/>
    <property type="match status" value="1"/>
</dbReference>
<keyword evidence="20" id="KW-1185">Reference proteome</keyword>
<dbReference type="Pfam" id="PF02110">
    <property type="entry name" value="HK"/>
    <property type="match status" value="1"/>
</dbReference>
<feature type="domain" description="Thiamine phosphate synthase/TenI" evidence="18">
    <location>
        <begin position="7"/>
        <end position="201"/>
    </location>
</feature>
<name>A0A165FYL9_XYLHT</name>
<dbReference type="InterPro" id="IPR022998">
    <property type="entry name" value="ThiamineP_synth_TenI"/>
</dbReference>
<dbReference type="OrthoDB" id="4994at2759"/>
<dbReference type="STRING" id="1328760.A0A165FYL9"/>
<keyword evidence="10" id="KW-0067">ATP-binding</keyword>
<evidence type="ECO:0000256" key="8">
    <source>
        <dbReference type="ARBA" id="ARBA00022741"/>
    </source>
</evidence>
<evidence type="ECO:0000256" key="5">
    <source>
        <dbReference type="ARBA" id="ARBA00005165"/>
    </source>
</evidence>
<comment type="pathway">
    <text evidence="5">Cofactor biosynthesis; thiamine diphosphate biosynthesis; thiamine phosphate from 4-amino-2-methyl-5-diphosphomethylpyrimidine and 4-methyl-5-(2-phosphoethyl)-thiazole: step 1/1.</text>
</comment>
<evidence type="ECO:0000256" key="16">
    <source>
        <dbReference type="ARBA" id="ARBA00061146"/>
    </source>
</evidence>
<keyword evidence="9" id="KW-0418">Kinase</keyword>
<comment type="similarity">
    <text evidence="16">In the C-terminal section; belongs to the Thz kinase family.</text>
</comment>
<dbReference type="InterPro" id="IPR036206">
    <property type="entry name" value="ThiamineP_synth_sf"/>
</dbReference>
<dbReference type="NCBIfam" id="NF006830">
    <property type="entry name" value="PRK09355.1"/>
    <property type="match status" value="1"/>
</dbReference>
<dbReference type="HAMAP" id="MF_00228">
    <property type="entry name" value="Thz_kinase"/>
    <property type="match status" value="1"/>
</dbReference>
<evidence type="ECO:0000256" key="3">
    <source>
        <dbReference type="ARBA" id="ARBA00003814"/>
    </source>
</evidence>
<dbReference type="PANTHER" id="PTHR20857:SF23">
    <property type="entry name" value="THIAMINE BIOSYNTHETIC BIFUNCTIONAL ENZYME"/>
    <property type="match status" value="1"/>
</dbReference>
<dbReference type="SUPFAM" id="SSF53613">
    <property type="entry name" value="Ribokinase-like"/>
    <property type="match status" value="1"/>
</dbReference>
<comment type="pathway">
    <text evidence="4">Cofactor biosynthesis; thiamine diphosphate biosynthesis; 4-methyl-5-(2-phosphoethyl)-thiazole from 5-(2-hydroxyethyl)-4-methylthiazole: step 1/1.</text>
</comment>
<evidence type="ECO:0000313" key="20">
    <source>
        <dbReference type="Proteomes" id="UP000076632"/>
    </source>
</evidence>
<keyword evidence="6" id="KW-0808">Transferase</keyword>
<comment type="catalytic activity">
    <reaction evidence="15">
        <text>2-[(2R,5Z)-2-carboxy-4-methylthiazol-5(2H)-ylidene]ethyl phosphate + 4-amino-2-methyl-5-(diphosphooxymethyl)pyrimidine + 2 H(+) = thiamine phosphate + CO2 + diphosphate</text>
        <dbReference type="Rhea" id="RHEA:47844"/>
        <dbReference type="ChEBI" id="CHEBI:15378"/>
        <dbReference type="ChEBI" id="CHEBI:16526"/>
        <dbReference type="ChEBI" id="CHEBI:33019"/>
        <dbReference type="ChEBI" id="CHEBI:37575"/>
        <dbReference type="ChEBI" id="CHEBI:57841"/>
        <dbReference type="ChEBI" id="CHEBI:62899"/>
        <dbReference type="EC" id="2.5.1.3"/>
    </reaction>
</comment>
<protein>
    <submittedName>
        <fullName evidence="19">TMP-TENI-domain-containing protein</fullName>
    </submittedName>
</protein>
<proteinExistence type="inferred from homology"/>
<evidence type="ECO:0000313" key="19">
    <source>
        <dbReference type="EMBL" id="KZF21538.1"/>
    </source>
</evidence>
<dbReference type="GO" id="GO:0005737">
    <property type="term" value="C:cytoplasm"/>
    <property type="evidence" value="ECO:0007669"/>
    <property type="project" value="TreeGrafter"/>
</dbReference>
<dbReference type="InterPro" id="IPR034291">
    <property type="entry name" value="TMP_synthase"/>
</dbReference>
<comment type="cofactor">
    <cofactor evidence="2">
        <name>Mg(2+)</name>
        <dbReference type="ChEBI" id="CHEBI:18420"/>
    </cofactor>
</comment>
<reference evidence="19 20" key="1">
    <citation type="journal article" date="2016" name="Fungal Biol.">
        <title>The genome of Xylona heveae provides a window into fungal endophytism.</title>
        <authorList>
            <person name="Gazis R."/>
            <person name="Kuo A."/>
            <person name="Riley R."/>
            <person name="LaButti K."/>
            <person name="Lipzen A."/>
            <person name="Lin J."/>
            <person name="Amirebrahimi M."/>
            <person name="Hesse C.N."/>
            <person name="Spatafora J.W."/>
            <person name="Henrissat B."/>
            <person name="Hainaut M."/>
            <person name="Grigoriev I.V."/>
            <person name="Hibbett D.S."/>
        </authorList>
    </citation>
    <scope>NUCLEOTIDE SEQUENCE [LARGE SCALE GENOMIC DNA]</scope>
    <source>
        <strain evidence="19 20">TC161</strain>
    </source>
</reference>
<dbReference type="GO" id="GO:0004417">
    <property type="term" value="F:hydroxyethylthiazole kinase activity"/>
    <property type="evidence" value="ECO:0007669"/>
    <property type="project" value="UniProtKB-EC"/>
</dbReference>
<dbReference type="NCBIfam" id="TIGR00694">
    <property type="entry name" value="thiM"/>
    <property type="match status" value="1"/>
</dbReference>
<accession>A0A165FYL9</accession>
<dbReference type="GO" id="GO:0005524">
    <property type="term" value="F:ATP binding"/>
    <property type="evidence" value="ECO:0007669"/>
    <property type="project" value="UniProtKB-KW"/>
</dbReference>
<keyword evidence="12" id="KW-0784">Thiamine biosynthesis</keyword>
<evidence type="ECO:0000256" key="9">
    <source>
        <dbReference type="ARBA" id="ARBA00022777"/>
    </source>
</evidence>
<evidence type="ECO:0000256" key="6">
    <source>
        <dbReference type="ARBA" id="ARBA00022679"/>
    </source>
</evidence>
<gene>
    <name evidence="19" type="ORF">L228DRAFT_248261</name>
</gene>
<dbReference type="FunFam" id="3.20.20.70:FF:000104">
    <property type="entry name" value="Thiamine biosynthetic bifunctional enzyme"/>
    <property type="match status" value="1"/>
</dbReference>
<dbReference type="Gene3D" id="3.20.20.70">
    <property type="entry name" value="Aldolase class I"/>
    <property type="match status" value="1"/>
</dbReference>
<dbReference type="GO" id="GO:0009228">
    <property type="term" value="P:thiamine biosynthetic process"/>
    <property type="evidence" value="ECO:0007669"/>
    <property type="project" value="UniProtKB-KW"/>
</dbReference>
<dbReference type="PANTHER" id="PTHR20857">
    <property type="entry name" value="THIAMINE-PHOSPHATE PYROPHOSPHORYLASE"/>
    <property type="match status" value="1"/>
</dbReference>
<keyword evidence="8" id="KW-0547">Nucleotide-binding</keyword>
<evidence type="ECO:0000256" key="15">
    <source>
        <dbReference type="ARBA" id="ARBA00047883"/>
    </source>
</evidence>
<evidence type="ECO:0000256" key="7">
    <source>
        <dbReference type="ARBA" id="ARBA00022723"/>
    </source>
</evidence>
<dbReference type="EMBL" id="KV407460">
    <property type="protein sequence ID" value="KZF21538.1"/>
    <property type="molecule type" value="Genomic_DNA"/>
</dbReference>
<dbReference type="PRINTS" id="PR01099">
    <property type="entry name" value="HYETHTZKNASE"/>
</dbReference>
<dbReference type="CDD" id="cd01170">
    <property type="entry name" value="THZ_kinase"/>
    <property type="match status" value="1"/>
</dbReference>
<comment type="catalytic activity">
    <reaction evidence="1">
        <text>5-(2-hydroxyethyl)-4-methylthiazole + ATP = 4-methyl-5-(2-phosphooxyethyl)-thiazole + ADP + H(+)</text>
        <dbReference type="Rhea" id="RHEA:24212"/>
        <dbReference type="ChEBI" id="CHEBI:15378"/>
        <dbReference type="ChEBI" id="CHEBI:17957"/>
        <dbReference type="ChEBI" id="CHEBI:30616"/>
        <dbReference type="ChEBI" id="CHEBI:58296"/>
        <dbReference type="ChEBI" id="CHEBI:456216"/>
        <dbReference type="EC" id="2.7.1.50"/>
    </reaction>
</comment>
<dbReference type="RefSeq" id="XP_018187093.1">
    <property type="nucleotide sequence ID" value="XM_018332815.1"/>
</dbReference>
<evidence type="ECO:0000256" key="1">
    <source>
        <dbReference type="ARBA" id="ARBA00001771"/>
    </source>
</evidence>
<evidence type="ECO:0000256" key="17">
    <source>
        <dbReference type="ARBA" id="ARBA00061283"/>
    </source>
</evidence>
<dbReference type="Proteomes" id="UP000076632">
    <property type="component" value="Unassembled WGS sequence"/>
</dbReference>
<dbReference type="UniPathway" id="UPA00060">
    <property type="reaction ID" value="UER00139"/>
</dbReference>
<comment type="catalytic activity">
    <reaction evidence="13">
        <text>4-methyl-5-(2-phosphooxyethyl)-thiazole + 4-amino-2-methyl-5-(diphosphooxymethyl)pyrimidine + H(+) = thiamine phosphate + diphosphate</text>
        <dbReference type="Rhea" id="RHEA:22328"/>
        <dbReference type="ChEBI" id="CHEBI:15378"/>
        <dbReference type="ChEBI" id="CHEBI:33019"/>
        <dbReference type="ChEBI" id="CHEBI:37575"/>
        <dbReference type="ChEBI" id="CHEBI:57841"/>
        <dbReference type="ChEBI" id="CHEBI:58296"/>
        <dbReference type="EC" id="2.5.1.3"/>
    </reaction>
</comment>
<keyword evidence="11" id="KW-0460">Magnesium</keyword>
<evidence type="ECO:0000256" key="13">
    <source>
        <dbReference type="ARBA" id="ARBA00047334"/>
    </source>
</evidence>
<evidence type="ECO:0000256" key="10">
    <source>
        <dbReference type="ARBA" id="ARBA00022840"/>
    </source>
</evidence>
<evidence type="ECO:0000259" key="18">
    <source>
        <dbReference type="Pfam" id="PF02581"/>
    </source>
</evidence>
<sequence length="517" mass="54436">MLVDYSLYLVTDSTPAILKGHNLVDVVEAALQGGVTIVQYRDKTSDTADLIKTAREIHEVTLRYQVPFLINDRVDVALAIGAEGVHVGQDDMDLATVRRLMGKNAIIGVTASSIEEARTAAKGGADYLGLGTLFATPTKENTKSIVGTAGIKEILASLSAMDEKVSTVGIGGVNASNAQRILYQSKAAFKGLDGLAVVSAIVGADDPKQAASDLRSLIGRPPAFASYGNKKVKDLKVLLPDVPNIAKKVAENQPLCHNMTNFVVQNFAANIALSIGASPIMSMNGAEAPDLAKLGGSLVINMGTVTPEGLNNYLQALRAYNGQGGPVLFDPVGAGATSQRRNAVKTLMAGGYFDVIKGNEGEITTVLGESVIQQRGVDSGASKLTGIEKAKMVKKLAARERNVVFMTGVTDYISDGDRTFAIKNGHEYLGYVTGTGCTLGTTVAAFLAVHREDKLLAALAGIVMYEIAAERAAARENVHGPGSFVPALLDELFCLQKQSFIGQNGWLAAAKVEEVNV</sequence>
<dbReference type="HAMAP" id="MF_00097">
    <property type="entry name" value="TMP_synthase"/>
    <property type="match status" value="1"/>
</dbReference>
<dbReference type="CDD" id="cd00564">
    <property type="entry name" value="TMP_TenI"/>
    <property type="match status" value="1"/>
</dbReference>
<dbReference type="InterPro" id="IPR013785">
    <property type="entry name" value="Aldolase_TIM"/>
</dbReference>
<evidence type="ECO:0000256" key="4">
    <source>
        <dbReference type="ARBA" id="ARBA00004868"/>
    </source>
</evidence>
<dbReference type="GO" id="GO:0004789">
    <property type="term" value="F:thiamine-phosphate diphosphorylase activity"/>
    <property type="evidence" value="ECO:0007669"/>
    <property type="project" value="UniProtKB-EC"/>
</dbReference>
<dbReference type="InterPro" id="IPR000417">
    <property type="entry name" value="Hyethyz_kinase"/>
</dbReference>
<comment type="catalytic activity">
    <reaction evidence="14">
        <text>2-(2-carboxy-4-methylthiazol-5-yl)ethyl phosphate + 4-amino-2-methyl-5-(diphosphooxymethyl)pyrimidine + 2 H(+) = thiamine phosphate + CO2 + diphosphate</text>
        <dbReference type="Rhea" id="RHEA:47848"/>
        <dbReference type="ChEBI" id="CHEBI:15378"/>
        <dbReference type="ChEBI" id="CHEBI:16526"/>
        <dbReference type="ChEBI" id="CHEBI:33019"/>
        <dbReference type="ChEBI" id="CHEBI:37575"/>
        <dbReference type="ChEBI" id="CHEBI:57841"/>
        <dbReference type="ChEBI" id="CHEBI:62890"/>
        <dbReference type="EC" id="2.5.1.3"/>
    </reaction>
</comment>
<dbReference type="Gene3D" id="3.40.1190.20">
    <property type="match status" value="1"/>
</dbReference>
<dbReference type="InParanoid" id="A0A165FYL9"/>
<dbReference type="FunCoup" id="A0A165FYL9">
    <property type="interactions" value="119"/>
</dbReference>
<evidence type="ECO:0000256" key="11">
    <source>
        <dbReference type="ARBA" id="ARBA00022842"/>
    </source>
</evidence>
<dbReference type="GeneID" id="28897952"/>
<evidence type="ECO:0000256" key="2">
    <source>
        <dbReference type="ARBA" id="ARBA00001946"/>
    </source>
</evidence>
<dbReference type="NCBIfam" id="TIGR00693">
    <property type="entry name" value="thiE"/>
    <property type="match status" value="1"/>
</dbReference>
<dbReference type="SUPFAM" id="SSF51391">
    <property type="entry name" value="Thiamin phosphate synthase"/>
    <property type="match status" value="1"/>
</dbReference>
<dbReference type="AlphaFoldDB" id="A0A165FYL9"/>